<dbReference type="EMBL" id="OFSP01000007">
    <property type="protein sequence ID" value="SOY46707.1"/>
    <property type="molecule type" value="Genomic_DNA"/>
</dbReference>
<dbReference type="PANTHER" id="PTHR43877">
    <property type="entry name" value="AMINOALKYLPHOSPHONATE N-ACETYLTRANSFERASE-RELATED-RELATED"/>
    <property type="match status" value="1"/>
</dbReference>
<comment type="caution">
    <text evidence="4">The sequence shown here is derived from an EMBL/GenBank/DDBJ whole genome shotgun (WGS) entry which is preliminary data.</text>
</comment>
<evidence type="ECO:0000256" key="2">
    <source>
        <dbReference type="ARBA" id="ARBA00023315"/>
    </source>
</evidence>
<evidence type="ECO:0000256" key="1">
    <source>
        <dbReference type="ARBA" id="ARBA00022679"/>
    </source>
</evidence>
<dbReference type="Proteomes" id="UP000256297">
    <property type="component" value="Chromosome CBM2589_b"/>
</dbReference>
<dbReference type="PANTHER" id="PTHR43877:SF1">
    <property type="entry name" value="ACETYLTRANSFERASE"/>
    <property type="match status" value="1"/>
</dbReference>
<dbReference type="GO" id="GO:0016747">
    <property type="term" value="F:acyltransferase activity, transferring groups other than amino-acyl groups"/>
    <property type="evidence" value="ECO:0007669"/>
    <property type="project" value="InterPro"/>
</dbReference>
<dbReference type="InterPro" id="IPR050832">
    <property type="entry name" value="Bact_Acetyltransf"/>
</dbReference>
<dbReference type="CDD" id="cd04301">
    <property type="entry name" value="NAT_SF"/>
    <property type="match status" value="1"/>
</dbReference>
<dbReference type="InterPro" id="IPR016181">
    <property type="entry name" value="Acyl_CoA_acyltransferase"/>
</dbReference>
<organism evidence="4 5">
    <name type="scientific">Cupriavidus taiwanensis</name>
    <dbReference type="NCBI Taxonomy" id="164546"/>
    <lineage>
        <taxon>Bacteria</taxon>
        <taxon>Pseudomonadati</taxon>
        <taxon>Pseudomonadota</taxon>
        <taxon>Betaproteobacteria</taxon>
        <taxon>Burkholderiales</taxon>
        <taxon>Burkholderiaceae</taxon>
        <taxon>Cupriavidus</taxon>
    </lineage>
</organism>
<dbReference type="InterPro" id="IPR000182">
    <property type="entry name" value="GNAT_dom"/>
</dbReference>
<evidence type="ECO:0000313" key="4">
    <source>
        <dbReference type="EMBL" id="SOY46707.1"/>
    </source>
</evidence>
<dbReference type="Gene3D" id="3.40.630.30">
    <property type="match status" value="1"/>
</dbReference>
<evidence type="ECO:0000313" key="5">
    <source>
        <dbReference type="Proteomes" id="UP000256297"/>
    </source>
</evidence>
<evidence type="ECO:0000259" key="3">
    <source>
        <dbReference type="PROSITE" id="PS51186"/>
    </source>
</evidence>
<dbReference type="SUPFAM" id="SSF55729">
    <property type="entry name" value="Acyl-CoA N-acyltransferases (Nat)"/>
    <property type="match status" value="1"/>
</dbReference>
<dbReference type="AlphaFoldDB" id="A0A975ZZ47"/>
<keyword evidence="2" id="KW-0012">Acyltransferase</keyword>
<protein>
    <recommendedName>
        <fullName evidence="3">N-acetyltransferase domain-containing protein</fullName>
    </recommendedName>
</protein>
<keyword evidence="1" id="KW-0808">Transferase</keyword>
<gene>
    <name evidence="4" type="ORF">CBM2589_B150009</name>
</gene>
<sequence>MGAAAVRTRLAYHWRPPVLAAGARFISLSRFSAMSTTVLICPWSEARDRARAIRYTVFVEEQGVPVELEWDALDEPSWHALALADDGTPLATGRLLPDGHIGRMAVLKPARGSGVGALVLAALMRKAEQLGYPELVLNAQSHAAPFYARVGFEQVGPEFEEAGIPHVEMRKRLAG</sequence>
<name>A0A975ZZ47_9BURK</name>
<accession>A0A975ZZ47</accession>
<feature type="domain" description="N-acetyltransferase" evidence="3">
    <location>
        <begin position="38"/>
        <end position="174"/>
    </location>
</feature>
<proteinExistence type="predicted"/>
<reference evidence="4 5" key="1">
    <citation type="submission" date="2018-01" db="EMBL/GenBank/DDBJ databases">
        <authorList>
            <person name="Clerissi C."/>
        </authorList>
    </citation>
    <scope>NUCLEOTIDE SEQUENCE [LARGE SCALE GENOMIC DNA]</scope>
    <source>
        <strain evidence="4">Cupriavidus taiwanensis STM 3521</strain>
    </source>
</reference>
<dbReference type="PROSITE" id="PS51186">
    <property type="entry name" value="GNAT"/>
    <property type="match status" value="1"/>
</dbReference>
<dbReference type="Pfam" id="PF13673">
    <property type="entry name" value="Acetyltransf_10"/>
    <property type="match status" value="1"/>
</dbReference>